<protein>
    <submittedName>
        <fullName evidence="2">NAD(P)H-binding protein</fullName>
    </submittedName>
</protein>
<name>A0AA97F4K7_9SPHN</name>
<dbReference type="Pfam" id="PF13460">
    <property type="entry name" value="NAD_binding_10"/>
    <property type="match status" value="1"/>
</dbReference>
<dbReference type="PANTHER" id="PTHR14097">
    <property type="entry name" value="OXIDOREDUCTASE HTATIP2"/>
    <property type="match status" value="1"/>
</dbReference>
<keyword evidence="3" id="KW-1185">Reference proteome</keyword>
<accession>A0AA97F4K7</accession>
<dbReference type="SUPFAM" id="SSF51735">
    <property type="entry name" value="NAD(P)-binding Rossmann-fold domains"/>
    <property type="match status" value="1"/>
</dbReference>
<dbReference type="Proteomes" id="UP001302429">
    <property type="component" value="Chromosome"/>
</dbReference>
<evidence type="ECO:0000313" key="3">
    <source>
        <dbReference type="Proteomes" id="UP001302429"/>
    </source>
</evidence>
<evidence type="ECO:0000313" key="2">
    <source>
        <dbReference type="EMBL" id="WOE74199.1"/>
    </source>
</evidence>
<dbReference type="KEGG" id="acoa:RB602_10065"/>
<dbReference type="InterPro" id="IPR036291">
    <property type="entry name" value="NAD(P)-bd_dom_sf"/>
</dbReference>
<dbReference type="EMBL" id="CP136594">
    <property type="protein sequence ID" value="WOE74199.1"/>
    <property type="molecule type" value="Genomic_DNA"/>
</dbReference>
<dbReference type="RefSeq" id="WP_317080433.1">
    <property type="nucleotide sequence ID" value="NZ_CP136594.1"/>
</dbReference>
<dbReference type="InterPro" id="IPR016040">
    <property type="entry name" value="NAD(P)-bd_dom"/>
</dbReference>
<organism evidence="2 3">
    <name type="scientific">Alterisphingorhabdus coralli</name>
    <dbReference type="NCBI Taxonomy" id="3071408"/>
    <lineage>
        <taxon>Bacteria</taxon>
        <taxon>Pseudomonadati</taxon>
        <taxon>Pseudomonadota</taxon>
        <taxon>Alphaproteobacteria</taxon>
        <taxon>Sphingomonadales</taxon>
        <taxon>Sphingomonadaceae</taxon>
        <taxon>Alterisphingorhabdus (ex Yan et al. 2024)</taxon>
    </lineage>
</organism>
<sequence>MSDSKKRVLIVGATGLVGRQISPLLADRDDIAVHALVRRGDNDMPSDYQVADPSAWPEAIAEWKPHVFVSALGITLKKAGGNKAAFRAVDYQLVLDCAAAAHAAGAGHAIIVTAVGASARSPNLYQQTKGEVEESVTALGFDRLDIVRPGLLRGERVDDPRIVEGLMLALAPITDSLLPRGWSRYGSIDSADVARAIAQLALGNEDDAHDSDRHVHHNDSLLALAAQMTAKTG</sequence>
<proteinExistence type="predicted"/>
<dbReference type="Gene3D" id="3.40.50.720">
    <property type="entry name" value="NAD(P)-binding Rossmann-like Domain"/>
    <property type="match status" value="1"/>
</dbReference>
<feature type="domain" description="NAD(P)-binding" evidence="1">
    <location>
        <begin position="12"/>
        <end position="200"/>
    </location>
</feature>
<reference evidence="2 3" key="1">
    <citation type="submission" date="2023-10" db="EMBL/GenBank/DDBJ databases">
        <title>Complete genome sequence of a Sphingomonadaceae bacterium.</title>
        <authorList>
            <person name="Yan C."/>
        </authorList>
    </citation>
    <scope>NUCLEOTIDE SEQUENCE [LARGE SCALE GENOMIC DNA]</scope>
    <source>
        <strain evidence="2 3">SCSIO 66989</strain>
    </source>
</reference>
<gene>
    <name evidence="2" type="ORF">RB602_10065</name>
</gene>
<dbReference type="AlphaFoldDB" id="A0AA97F4K7"/>
<dbReference type="PANTHER" id="PTHR14097:SF7">
    <property type="entry name" value="OXIDOREDUCTASE HTATIP2"/>
    <property type="match status" value="1"/>
</dbReference>
<evidence type="ECO:0000259" key="1">
    <source>
        <dbReference type="Pfam" id="PF13460"/>
    </source>
</evidence>